<comment type="caution">
    <text evidence="1">The sequence shown here is derived from an EMBL/GenBank/DDBJ whole genome shotgun (WGS) entry which is preliminary data.</text>
</comment>
<sequence>MSSQATGKSLTDRPSNLKEAIDWILRVTWKDGQVTGGTRQLAGAITRLLDGVQSSSPELEPRLNEIKEALSPGGTDGIIGALANGLEGFKNAITSNRENVYQVLNSGLAPEVPKPVKSSSAACHSASTV</sequence>
<dbReference type="GeneID" id="94197430"/>
<dbReference type="EMBL" id="BPLF01000005">
    <property type="protein sequence ID" value="GIX65949.1"/>
    <property type="molecule type" value="Genomic_DNA"/>
</dbReference>
<organism evidence="1 2">
    <name type="scientific">Babesia caballi</name>
    <dbReference type="NCBI Taxonomy" id="5871"/>
    <lineage>
        <taxon>Eukaryota</taxon>
        <taxon>Sar</taxon>
        <taxon>Alveolata</taxon>
        <taxon>Apicomplexa</taxon>
        <taxon>Aconoidasida</taxon>
        <taxon>Piroplasmida</taxon>
        <taxon>Babesiidae</taxon>
        <taxon>Babesia</taxon>
    </lineage>
</organism>
<gene>
    <name evidence="1" type="ORF">BcabD6B2_53840</name>
</gene>
<proteinExistence type="predicted"/>
<evidence type="ECO:0000313" key="2">
    <source>
        <dbReference type="Proteomes" id="UP001497744"/>
    </source>
</evidence>
<protein>
    <submittedName>
        <fullName evidence="1">Variant erythrocyte surface antigen-1, alpha subunit</fullName>
    </submittedName>
</protein>
<keyword evidence="2" id="KW-1185">Reference proteome</keyword>
<name>A0AAV4M0S7_BABCB</name>
<accession>A0AAV4M0S7</accession>
<reference evidence="1 2" key="1">
    <citation type="submission" date="2021-06" db="EMBL/GenBank/DDBJ databases">
        <title>Genome sequence of Babesia caballi.</title>
        <authorList>
            <person name="Yamagishi J."/>
            <person name="Kidaka T."/>
            <person name="Ochi A."/>
        </authorList>
    </citation>
    <scope>NUCLEOTIDE SEQUENCE [LARGE SCALE GENOMIC DNA]</scope>
    <source>
        <strain evidence="1">USDA-D6B2</strain>
    </source>
</reference>
<evidence type="ECO:0000313" key="1">
    <source>
        <dbReference type="EMBL" id="GIX65949.1"/>
    </source>
</evidence>
<dbReference type="Proteomes" id="UP001497744">
    <property type="component" value="Unassembled WGS sequence"/>
</dbReference>
<dbReference type="RefSeq" id="XP_067718018.1">
    <property type="nucleotide sequence ID" value="XM_067861917.1"/>
</dbReference>
<dbReference type="AlphaFoldDB" id="A0AAV4M0S7"/>